<dbReference type="PANTHER" id="PTHR35176">
    <property type="entry name" value="HEME OXYGENASE HI_0854-RELATED"/>
    <property type="match status" value="1"/>
</dbReference>
<gene>
    <name evidence="3" type="ORF">ENX77_02665</name>
</gene>
<dbReference type="AlphaFoldDB" id="A0A7C3YEQ5"/>
<dbReference type="InterPro" id="IPR019965">
    <property type="entry name" value="PPOX_F420-dep_Rv2061_put"/>
</dbReference>
<feature type="domain" description="Pyridoxamine 5'-phosphate oxidase N-terminal" evidence="2">
    <location>
        <begin position="2"/>
        <end position="88"/>
    </location>
</feature>
<dbReference type="GO" id="GO:0016627">
    <property type="term" value="F:oxidoreductase activity, acting on the CH-CH group of donors"/>
    <property type="evidence" value="ECO:0007669"/>
    <property type="project" value="TreeGrafter"/>
</dbReference>
<keyword evidence="1 3" id="KW-0560">Oxidoreductase</keyword>
<dbReference type="PANTHER" id="PTHR35176:SF11">
    <property type="entry name" value="PYRIDOXAMINE 5'-PHOSPHATE OXIDASE FAMILY PROTEIN"/>
    <property type="match status" value="1"/>
</dbReference>
<proteinExistence type="predicted"/>
<dbReference type="GO" id="GO:0070967">
    <property type="term" value="F:coenzyme F420 binding"/>
    <property type="evidence" value="ECO:0007669"/>
    <property type="project" value="TreeGrafter"/>
</dbReference>
<evidence type="ECO:0000259" key="2">
    <source>
        <dbReference type="Pfam" id="PF01243"/>
    </source>
</evidence>
<evidence type="ECO:0000256" key="1">
    <source>
        <dbReference type="ARBA" id="ARBA00023002"/>
    </source>
</evidence>
<evidence type="ECO:0000313" key="3">
    <source>
        <dbReference type="EMBL" id="HGE66019.1"/>
    </source>
</evidence>
<sequence length="122" mass="14141">MEEKLLKSKFICLETYKKSGEAVRTPVWFTVEEGKVYFHTPIKSGKVKRLRRNPYLRLAPCTRTGKVIGEWLKGKAVELDERESNRIIKLVNSRLGLLDKIISLFVCRIYGKRVAFAIELIN</sequence>
<dbReference type="EMBL" id="DTPI01000019">
    <property type="protein sequence ID" value="HGE66019.1"/>
    <property type="molecule type" value="Genomic_DNA"/>
</dbReference>
<dbReference type="Pfam" id="PF01243">
    <property type="entry name" value="PNPOx_N"/>
    <property type="match status" value="1"/>
</dbReference>
<dbReference type="InterPro" id="IPR052019">
    <property type="entry name" value="F420H2_bilvrd_red/Heme_oxyg"/>
</dbReference>
<dbReference type="EC" id="1.-.-.-" evidence="3"/>
<organism evidence="3">
    <name type="scientific">Geoglobus ahangari</name>
    <dbReference type="NCBI Taxonomy" id="113653"/>
    <lineage>
        <taxon>Archaea</taxon>
        <taxon>Methanobacteriati</taxon>
        <taxon>Methanobacteriota</taxon>
        <taxon>Archaeoglobi</taxon>
        <taxon>Archaeoglobales</taxon>
        <taxon>Archaeoglobaceae</taxon>
        <taxon>Geoglobus</taxon>
    </lineage>
</organism>
<dbReference type="InterPro" id="IPR012349">
    <property type="entry name" value="Split_barrel_FMN-bd"/>
</dbReference>
<dbReference type="NCBIfam" id="TIGR03666">
    <property type="entry name" value="Rv2061_F420"/>
    <property type="match status" value="1"/>
</dbReference>
<dbReference type="Gene3D" id="2.30.110.10">
    <property type="entry name" value="Electron Transport, Fmn-binding Protein, Chain A"/>
    <property type="match status" value="1"/>
</dbReference>
<comment type="caution">
    <text evidence="3">The sequence shown here is derived from an EMBL/GenBank/DDBJ whole genome shotgun (WGS) entry which is preliminary data.</text>
</comment>
<accession>A0A7C3YEQ5</accession>
<protein>
    <submittedName>
        <fullName evidence="3">PPOX class F420-dependent oxidoreductase</fullName>
        <ecNumber evidence="3">1.-.-.-</ecNumber>
    </submittedName>
</protein>
<dbReference type="SUPFAM" id="SSF50475">
    <property type="entry name" value="FMN-binding split barrel"/>
    <property type="match status" value="1"/>
</dbReference>
<name>A0A7C3YEQ5_9EURY</name>
<dbReference type="GO" id="GO:0005829">
    <property type="term" value="C:cytosol"/>
    <property type="evidence" value="ECO:0007669"/>
    <property type="project" value="TreeGrafter"/>
</dbReference>
<dbReference type="InterPro" id="IPR011576">
    <property type="entry name" value="Pyridox_Oxase_N"/>
</dbReference>
<reference evidence="3" key="1">
    <citation type="journal article" date="2020" name="mSystems">
        <title>Genome- and Community-Level Interaction Insights into Carbon Utilization and Element Cycling Functions of Hydrothermarchaeota in Hydrothermal Sediment.</title>
        <authorList>
            <person name="Zhou Z."/>
            <person name="Liu Y."/>
            <person name="Xu W."/>
            <person name="Pan J."/>
            <person name="Luo Z.H."/>
            <person name="Li M."/>
        </authorList>
    </citation>
    <scope>NUCLEOTIDE SEQUENCE [LARGE SCALE GENOMIC DNA]</scope>
    <source>
        <strain evidence="3">SpSt-97</strain>
    </source>
</reference>